<dbReference type="Pfam" id="PF14346">
    <property type="entry name" value="DUF4398"/>
    <property type="match status" value="1"/>
</dbReference>
<protein>
    <recommendedName>
        <fullName evidence="4">OmpA-like domain-containing protein</fullName>
    </recommendedName>
</protein>
<evidence type="ECO:0000256" key="2">
    <source>
        <dbReference type="ARBA" id="ARBA00023136"/>
    </source>
</evidence>
<dbReference type="RefSeq" id="WP_108972582.1">
    <property type="nucleotide sequence ID" value="NZ_CP022188.1"/>
</dbReference>
<accession>A0A2U8H1T4</accession>
<dbReference type="AlphaFoldDB" id="A0A2U8H1T4"/>
<dbReference type="InterPro" id="IPR006664">
    <property type="entry name" value="OMP_bac"/>
</dbReference>
<dbReference type="InterPro" id="IPR036737">
    <property type="entry name" value="OmpA-like_sf"/>
</dbReference>
<gene>
    <name evidence="5" type="ORF">CEW87_09625</name>
</gene>
<dbReference type="InterPro" id="IPR025511">
    <property type="entry name" value="DUF4398"/>
</dbReference>
<dbReference type="PRINTS" id="PR01021">
    <property type="entry name" value="OMPADOMAIN"/>
</dbReference>
<evidence type="ECO:0000313" key="6">
    <source>
        <dbReference type="Proteomes" id="UP000244902"/>
    </source>
</evidence>
<dbReference type="PROSITE" id="PS01068">
    <property type="entry name" value="OMPA_1"/>
    <property type="match status" value="1"/>
</dbReference>
<dbReference type="PRINTS" id="PR01023">
    <property type="entry name" value="NAFLGMOTY"/>
</dbReference>
<evidence type="ECO:0000256" key="3">
    <source>
        <dbReference type="PROSITE-ProRule" id="PRU00473"/>
    </source>
</evidence>
<proteinExistence type="predicted"/>
<dbReference type="Gene3D" id="3.30.1330.60">
    <property type="entry name" value="OmpA-like domain"/>
    <property type="match status" value="1"/>
</dbReference>
<dbReference type="PANTHER" id="PTHR30329">
    <property type="entry name" value="STATOR ELEMENT OF FLAGELLAR MOTOR COMPLEX"/>
    <property type="match status" value="1"/>
</dbReference>
<dbReference type="Pfam" id="PF00691">
    <property type="entry name" value="OmpA"/>
    <property type="match status" value="1"/>
</dbReference>
<dbReference type="PROSITE" id="PS51123">
    <property type="entry name" value="OMPA_2"/>
    <property type="match status" value="1"/>
</dbReference>
<dbReference type="OrthoDB" id="9782229at2"/>
<organism evidence="5 6">
    <name type="scientific">Parazoarcus communis</name>
    <dbReference type="NCBI Taxonomy" id="41977"/>
    <lineage>
        <taxon>Bacteria</taxon>
        <taxon>Pseudomonadati</taxon>
        <taxon>Pseudomonadota</taxon>
        <taxon>Betaproteobacteria</taxon>
        <taxon>Rhodocyclales</taxon>
        <taxon>Zoogloeaceae</taxon>
        <taxon>Parazoarcus</taxon>
    </lineage>
</organism>
<evidence type="ECO:0000259" key="4">
    <source>
        <dbReference type="PROSITE" id="PS51123"/>
    </source>
</evidence>
<dbReference type="InterPro" id="IPR006690">
    <property type="entry name" value="OMPA-like_CS"/>
</dbReference>
<feature type="domain" description="OmpA-like" evidence="4">
    <location>
        <begin position="161"/>
        <end position="278"/>
    </location>
</feature>
<dbReference type="InterPro" id="IPR050330">
    <property type="entry name" value="Bact_OuterMem_StrucFunc"/>
</dbReference>
<dbReference type="CDD" id="cd07185">
    <property type="entry name" value="OmpA_C-like"/>
    <property type="match status" value="1"/>
</dbReference>
<dbReference type="EMBL" id="CP022188">
    <property type="protein sequence ID" value="AWI79608.1"/>
    <property type="molecule type" value="Genomic_DNA"/>
</dbReference>
<dbReference type="Proteomes" id="UP000244902">
    <property type="component" value="Chromosome"/>
</dbReference>
<name>A0A2U8H1T4_9RHOO</name>
<dbReference type="InterPro" id="IPR006665">
    <property type="entry name" value="OmpA-like"/>
</dbReference>
<dbReference type="PANTHER" id="PTHR30329:SF20">
    <property type="entry name" value="EXPORTED PROTEIN"/>
    <property type="match status" value="1"/>
</dbReference>
<evidence type="ECO:0000313" key="5">
    <source>
        <dbReference type="EMBL" id="AWI79608.1"/>
    </source>
</evidence>
<evidence type="ECO:0000256" key="1">
    <source>
        <dbReference type="ARBA" id="ARBA00004442"/>
    </source>
</evidence>
<comment type="subcellular location">
    <subcellularLocation>
        <location evidence="1">Cell outer membrane</location>
    </subcellularLocation>
</comment>
<keyword evidence="2 3" id="KW-0472">Membrane</keyword>
<reference evidence="5 6" key="1">
    <citation type="submission" date="2017-06" db="EMBL/GenBank/DDBJ databases">
        <title>Azoarcus sp. TSNA42 complete genome sequence.</title>
        <authorList>
            <person name="Woo J.-H."/>
            <person name="Kim H.-S."/>
        </authorList>
    </citation>
    <scope>NUCLEOTIDE SEQUENCE [LARGE SCALE GENOMIC DNA]</scope>
    <source>
        <strain evidence="5 6">TSNA42</strain>
    </source>
</reference>
<dbReference type="GO" id="GO:0009279">
    <property type="term" value="C:cell outer membrane"/>
    <property type="evidence" value="ECO:0007669"/>
    <property type="project" value="UniProtKB-SubCell"/>
</dbReference>
<sequence length="286" mass="31132">MKIELNKTNNSAPRLPTVFSRRSLSVIAGLLLVAGCAGMPKENAMLTDAREAYRSASADPRVVRSAAVELKSAEQSLREAESIMSQGGELDMVEHQAYLARQRVNIALEKGLQAKADEEVAAAQRVRSDAVIGARTDEAEAARVRARELEQQLAELKAKPTDRGMVLTLGDVLFDTGKAELKPGAMRTIDQLAAFMNRHPARTVLVEGHTDSVGSAAYNRKLSEQRADSVRYALLNRGIASTRIVVRGLGLDYPIANNATAEGRQTNRRVEVIISDESGRISERAR</sequence>
<dbReference type="SUPFAM" id="SSF103088">
    <property type="entry name" value="OmpA-like"/>
    <property type="match status" value="1"/>
</dbReference>